<keyword evidence="5" id="KW-0472">Membrane</keyword>
<organism evidence="6 7">
    <name type="scientific">Shewanella vesiculosa</name>
    <dbReference type="NCBI Taxonomy" id="518738"/>
    <lineage>
        <taxon>Bacteria</taxon>
        <taxon>Pseudomonadati</taxon>
        <taxon>Pseudomonadota</taxon>
        <taxon>Gammaproteobacteria</taxon>
        <taxon>Alteromonadales</taxon>
        <taxon>Shewanellaceae</taxon>
        <taxon>Shewanella</taxon>
    </lineage>
</organism>
<dbReference type="EMBL" id="JBDPZN010000002">
    <property type="protein sequence ID" value="MEO3681974.1"/>
    <property type="molecule type" value="Genomic_DNA"/>
</dbReference>
<keyword evidence="2" id="KW-0813">Transport</keyword>
<comment type="subcellular location">
    <subcellularLocation>
        <location evidence="1">Periplasm</location>
    </subcellularLocation>
</comment>
<evidence type="ECO:0000313" key="6">
    <source>
        <dbReference type="EMBL" id="MEO3681974.1"/>
    </source>
</evidence>
<evidence type="ECO:0000256" key="2">
    <source>
        <dbReference type="ARBA" id="ARBA00022448"/>
    </source>
</evidence>
<evidence type="ECO:0000256" key="1">
    <source>
        <dbReference type="ARBA" id="ARBA00004418"/>
    </source>
</evidence>
<feature type="transmembrane region" description="Helical" evidence="5">
    <location>
        <begin position="12"/>
        <end position="31"/>
    </location>
</feature>
<dbReference type="RefSeq" id="WP_347689847.1">
    <property type="nucleotide sequence ID" value="NZ_JBDPZN010000002.1"/>
</dbReference>
<protein>
    <submittedName>
        <fullName evidence="6">Extracellular solute-binding protein</fullName>
    </submittedName>
</protein>
<dbReference type="PANTHER" id="PTHR30222">
    <property type="entry name" value="SPERMIDINE/PUTRESCINE-BINDING PERIPLASMIC PROTEIN"/>
    <property type="match status" value="1"/>
</dbReference>
<gene>
    <name evidence="6" type="ORF">ABHN84_06635</name>
</gene>
<evidence type="ECO:0000256" key="4">
    <source>
        <dbReference type="ARBA" id="ARBA00022764"/>
    </source>
</evidence>
<keyword evidence="7" id="KW-1185">Reference proteome</keyword>
<dbReference type="SUPFAM" id="SSF53850">
    <property type="entry name" value="Periplasmic binding protein-like II"/>
    <property type="match status" value="1"/>
</dbReference>
<keyword evidence="3" id="KW-0732">Signal</keyword>
<dbReference type="PANTHER" id="PTHR30222:SF17">
    <property type="entry name" value="SPERMIDINE_PUTRESCINE-BINDING PERIPLASMIC PROTEIN"/>
    <property type="match status" value="1"/>
</dbReference>
<sequence length="358" mass="41121">MKIGKYLRVNNLFLTGILMSTNTLAVTLNILEWEGYISPFKEDFEVYAKSKGMEVELNIMDPYITDPELIFNKLRARAADVTTPTHNYYKMNKNRLLQVLQPIDFSRLSHYPKVLNSLRNSQYDEFKGKKYSVPLLGGSYGLAYNAAKRDEPKSWEELWQPENKAKFAITGDQFEANIYTTLLVLGYPPESFYDIDATEFDKPKVQAKLTSLVQNADSFWNGMADVERMKDLELATTYWFGVAAANKSGQNWKLATPKEGQTVWLDTLAIGRHVKGEKLDAAYLLIDFMISEPVQKRILEMYGSIIVNGATAKLLDPQLVKDARVGDETFFSEQYLWRPLSSRTRNTYKQMWNKAMDK</sequence>
<evidence type="ECO:0000256" key="3">
    <source>
        <dbReference type="ARBA" id="ARBA00022729"/>
    </source>
</evidence>
<dbReference type="PRINTS" id="PR00909">
    <property type="entry name" value="SPERMDNBNDNG"/>
</dbReference>
<dbReference type="Pfam" id="PF13416">
    <property type="entry name" value="SBP_bac_8"/>
    <property type="match status" value="1"/>
</dbReference>
<dbReference type="InterPro" id="IPR006059">
    <property type="entry name" value="SBP"/>
</dbReference>
<keyword evidence="5" id="KW-0812">Transmembrane</keyword>
<comment type="caution">
    <text evidence="6">The sequence shown here is derived from an EMBL/GenBank/DDBJ whole genome shotgun (WGS) entry which is preliminary data.</text>
</comment>
<reference evidence="6 7" key="1">
    <citation type="submission" date="2024-05" db="EMBL/GenBank/DDBJ databases">
        <title>Genome sequencing of Marine Estuary Bacteria, Shewanella vesiculosa and S. baltica, and Pseudomonas syringae.</title>
        <authorList>
            <person name="Gurung A."/>
            <person name="Maclea K.S."/>
        </authorList>
    </citation>
    <scope>NUCLEOTIDE SEQUENCE [LARGE SCALE GENOMIC DNA]</scope>
    <source>
        <strain evidence="6 7">1A</strain>
    </source>
</reference>
<proteinExistence type="predicted"/>
<accession>A0ABV0FMC0</accession>
<keyword evidence="4" id="KW-0574">Periplasm</keyword>
<dbReference type="Gene3D" id="3.40.190.10">
    <property type="entry name" value="Periplasmic binding protein-like II"/>
    <property type="match status" value="2"/>
</dbReference>
<name>A0ABV0FMC0_9GAMM</name>
<keyword evidence="5" id="KW-1133">Transmembrane helix</keyword>
<evidence type="ECO:0000313" key="7">
    <source>
        <dbReference type="Proteomes" id="UP001477278"/>
    </source>
</evidence>
<dbReference type="Proteomes" id="UP001477278">
    <property type="component" value="Unassembled WGS sequence"/>
</dbReference>
<evidence type="ECO:0000256" key="5">
    <source>
        <dbReference type="SAM" id="Phobius"/>
    </source>
</evidence>
<dbReference type="InterPro" id="IPR001188">
    <property type="entry name" value="Sperm_putr-bd"/>
</dbReference>